<feature type="transmembrane region" description="Helical" evidence="2">
    <location>
        <begin position="45"/>
        <end position="73"/>
    </location>
</feature>
<sequence length="228" mass="24274">MTTGQPPIARPDPEAPAEEPLPSFAEQVADQLGGWRGMLESSIPVLVFVLANVIGPLRPAVIAAVAVAVVIAVIRLTQRRPVRHAVNGLLGVAIGAVIALRTGNARDFYLPGIIYGLAVGAALLISAAVRQPVVGWVWSVIAAGGRSDWRDDPRLVRVFVRLTALWGVVWVLKVGAQAALWAANMDTALGVARLVLGYPPYALLLVITVWTVRRTTRDPALRTPDPAV</sequence>
<feature type="transmembrane region" description="Helical" evidence="2">
    <location>
        <begin position="108"/>
        <end position="129"/>
    </location>
</feature>
<feature type="transmembrane region" description="Helical" evidence="2">
    <location>
        <begin position="85"/>
        <end position="102"/>
    </location>
</feature>
<dbReference type="PIRSF" id="PIRSF010219">
    <property type="entry name" value="UCP010219"/>
    <property type="match status" value="1"/>
</dbReference>
<organism evidence="3 4">
    <name type="scientific">Plantactinospora siamensis</name>
    <dbReference type="NCBI Taxonomy" id="555372"/>
    <lineage>
        <taxon>Bacteria</taxon>
        <taxon>Bacillati</taxon>
        <taxon>Actinomycetota</taxon>
        <taxon>Actinomycetes</taxon>
        <taxon>Micromonosporales</taxon>
        <taxon>Micromonosporaceae</taxon>
        <taxon>Plantactinospora</taxon>
    </lineage>
</organism>
<gene>
    <name evidence="3" type="ORF">ACFFHU_05825</name>
</gene>
<keyword evidence="2" id="KW-0472">Membrane</keyword>
<feature type="region of interest" description="Disordered" evidence="1">
    <location>
        <begin position="1"/>
        <end position="20"/>
    </location>
</feature>
<dbReference type="InterPro" id="IPR016566">
    <property type="entry name" value="UCP010219"/>
</dbReference>
<dbReference type="Proteomes" id="UP001589894">
    <property type="component" value="Unassembled WGS sequence"/>
</dbReference>
<keyword evidence="4" id="KW-1185">Reference proteome</keyword>
<dbReference type="EMBL" id="JBHLUE010000004">
    <property type="protein sequence ID" value="MFC0563682.1"/>
    <property type="molecule type" value="Genomic_DNA"/>
</dbReference>
<evidence type="ECO:0000313" key="4">
    <source>
        <dbReference type="Proteomes" id="UP001589894"/>
    </source>
</evidence>
<evidence type="ECO:0000313" key="3">
    <source>
        <dbReference type="EMBL" id="MFC0563682.1"/>
    </source>
</evidence>
<evidence type="ECO:0000256" key="1">
    <source>
        <dbReference type="SAM" id="MobiDB-lite"/>
    </source>
</evidence>
<reference evidence="3 4" key="1">
    <citation type="submission" date="2024-09" db="EMBL/GenBank/DDBJ databases">
        <authorList>
            <person name="Sun Q."/>
            <person name="Mori K."/>
        </authorList>
    </citation>
    <scope>NUCLEOTIDE SEQUENCE [LARGE SCALE GENOMIC DNA]</scope>
    <source>
        <strain evidence="3 4">TBRC 2205</strain>
    </source>
</reference>
<protein>
    <submittedName>
        <fullName evidence="3">DUF3159 domain-containing protein</fullName>
    </submittedName>
</protein>
<dbReference type="RefSeq" id="WP_377336483.1">
    <property type="nucleotide sequence ID" value="NZ_JBHLUE010000004.1"/>
</dbReference>
<dbReference type="Pfam" id="PF11361">
    <property type="entry name" value="DUF3159"/>
    <property type="match status" value="1"/>
</dbReference>
<keyword evidence="2" id="KW-0812">Transmembrane</keyword>
<keyword evidence="2" id="KW-1133">Transmembrane helix</keyword>
<comment type="caution">
    <text evidence="3">The sequence shown here is derived from an EMBL/GenBank/DDBJ whole genome shotgun (WGS) entry which is preliminary data.</text>
</comment>
<proteinExistence type="predicted"/>
<feature type="transmembrane region" description="Helical" evidence="2">
    <location>
        <begin position="195"/>
        <end position="212"/>
    </location>
</feature>
<feature type="transmembrane region" description="Helical" evidence="2">
    <location>
        <begin position="158"/>
        <end position="183"/>
    </location>
</feature>
<name>A0ABV6NSE1_9ACTN</name>
<evidence type="ECO:0000256" key="2">
    <source>
        <dbReference type="SAM" id="Phobius"/>
    </source>
</evidence>
<accession>A0ABV6NSE1</accession>